<evidence type="ECO:0000313" key="3">
    <source>
        <dbReference type="Proteomes" id="UP000264883"/>
    </source>
</evidence>
<dbReference type="AlphaFoldDB" id="A0A343JCF9"/>
<proteinExistence type="predicted"/>
<dbReference type="OrthoDB" id="1933790at2"/>
<gene>
    <name evidence="2" type="ORF">BEN51_06900</name>
</gene>
<dbReference type="EMBL" id="CP016786">
    <property type="protein sequence ID" value="ASW43217.1"/>
    <property type="molecule type" value="Genomic_DNA"/>
</dbReference>
<keyword evidence="1" id="KW-1133">Transmembrane helix</keyword>
<evidence type="ECO:0008006" key="4">
    <source>
        <dbReference type="Google" id="ProtNLM"/>
    </source>
</evidence>
<name>A0A343JCF9_9CLOT</name>
<protein>
    <recommendedName>
        <fullName evidence="4">Reticulocyte-binding protein</fullName>
    </recommendedName>
</protein>
<evidence type="ECO:0000256" key="1">
    <source>
        <dbReference type="SAM" id="Phobius"/>
    </source>
</evidence>
<accession>A0A343JCF9</accession>
<dbReference type="KEGG" id="cia:BEN51_06900"/>
<keyword evidence="1" id="KW-0812">Transmembrane</keyword>
<dbReference type="RefSeq" id="WP_119865353.1">
    <property type="nucleotide sequence ID" value="NZ_CP016786.1"/>
</dbReference>
<feature type="transmembrane region" description="Helical" evidence="1">
    <location>
        <begin position="12"/>
        <end position="32"/>
    </location>
</feature>
<reference evidence="2 3" key="1">
    <citation type="submission" date="2016-08" db="EMBL/GenBank/DDBJ databases">
        <title>Complete Genome Sequence Of The Indigo Reducing Clostridium isatidis DSM15098.</title>
        <authorList>
            <person name="Little G.T."/>
            <person name="Minton N.P."/>
        </authorList>
    </citation>
    <scope>NUCLEOTIDE SEQUENCE [LARGE SCALE GENOMIC DNA]</scope>
    <source>
        <strain evidence="2 3">DSM 15098</strain>
    </source>
</reference>
<dbReference type="Proteomes" id="UP000264883">
    <property type="component" value="Chromosome"/>
</dbReference>
<keyword evidence="1" id="KW-0472">Membrane</keyword>
<sequence>MRDFKSNKNNNRIIIVVTLFISLVLNVYTSLLNSKYRISLGRETYNSLLDIRTKNESSSNILNTCIKAKSINNQELFTLYKNFSSIDKEFNNLWLKYKNYNEKKISIGKKTIETYVNSRDVFKRIENFLYEYMNYQMKNDKEVISLEGNAIDNFSTLESLSRSLNEYFIEFDSKYYKDLDEEKKKLISIKKNHWVEALKDMNIVMEPYFTYEFIIKE</sequence>
<organism evidence="2 3">
    <name type="scientific">Clostridium isatidis</name>
    <dbReference type="NCBI Taxonomy" id="182773"/>
    <lineage>
        <taxon>Bacteria</taxon>
        <taxon>Bacillati</taxon>
        <taxon>Bacillota</taxon>
        <taxon>Clostridia</taxon>
        <taxon>Eubacteriales</taxon>
        <taxon>Clostridiaceae</taxon>
        <taxon>Clostridium</taxon>
    </lineage>
</organism>
<evidence type="ECO:0000313" key="2">
    <source>
        <dbReference type="EMBL" id="ASW43217.1"/>
    </source>
</evidence>
<keyword evidence="3" id="KW-1185">Reference proteome</keyword>